<keyword evidence="2" id="KW-0689">Ribosomal protein</keyword>
<dbReference type="EMBL" id="LAZR01053451">
    <property type="protein sequence ID" value="KKK80717.1"/>
    <property type="molecule type" value="Genomic_DNA"/>
</dbReference>
<feature type="non-terminal residue" evidence="5">
    <location>
        <position position="272"/>
    </location>
</feature>
<sequence length="272" mass="30811">MRKGKSPGDSGRGLFRKVFMSSQVIKELIDAGIHFGHRPSRWNPKMKPYIYGKRNTLHLIDIKETLRGLLLAKKFIAQTVAGGKDVLFIGTKRQARKSVRENAERVGMHYVNDRWLGGALTNFREIRKRVGRLDELEQMEADGQLDAYSKKEGASLRREMRKIRRNLGGIRKMEKFPGVMVVVDLMREIIAVREARKMGIPVISLIDTDADPDLVDIPIPGNDDAMRAIDVIVRELADAVEVGMHTRAKSAEEESETPAPRRRSQRETTARA</sequence>
<organism evidence="5">
    <name type="scientific">marine sediment metagenome</name>
    <dbReference type="NCBI Taxonomy" id="412755"/>
    <lineage>
        <taxon>unclassified sequences</taxon>
        <taxon>metagenomes</taxon>
        <taxon>ecological metagenomes</taxon>
    </lineage>
</organism>
<dbReference type="GO" id="GO:0022627">
    <property type="term" value="C:cytosolic small ribosomal subunit"/>
    <property type="evidence" value="ECO:0007669"/>
    <property type="project" value="TreeGrafter"/>
</dbReference>
<dbReference type="InterPro" id="IPR005706">
    <property type="entry name" value="Ribosomal_uS2_bac/mit/plastid"/>
</dbReference>
<dbReference type="InterPro" id="IPR023591">
    <property type="entry name" value="Ribosomal_uS2_flav_dom_sf"/>
</dbReference>
<dbReference type="InterPro" id="IPR001865">
    <property type="entry name" value="Ribosomal_uS2"/>
</dbReference>
<dbReference type="SUPFAM" id="SSF52313">
    <property type="entry name" value="Ribosomal protein S2"/>
    <property type="match status" value="1"/>
</dbReference>
<comment type="caution">
    <text evidence="5">The sequence shown here is derived from an EMBL/GenBank/DDBJ whole genome shotgun (WGS) entry which is preliminary data.</text>
</comment>
<dbReference type="FunFam" id="1.10.287.610:FF:000001">
    <property type="entry name" value="30S ribosomal protein S2"/>
    <property type="match status" value="1"/>
</dbReference>
<accession>A0A0F8YH37</accession>
<dbReference type="InterPro" id="IPR018130">
    <property type="entry name" value="Ribosomal_uS2_CS"/>
</dbReference>
<dbReference type="Gene3D" id="1.10.287.610">
    <property type="entry name" value="Helix hairpin bin"/>
    <property type="match status" value="1"/>
</dbReference>
<dbReference type="NCBIfam" id="TIGR01011">
    <property type="entry name" value="rpsB_bact"/>
    <property type="match status" value="1"/>
</dbReference>
<evidence type="ECO:0000256" key="2">
    <source>
        <dbReference type="ARBA" id="ARBA00022980"/>
    </source>
</evidence>
<dbReference type="PANTHER" id="PTHR12534:SF0">
    <property type="entry name" value="SMALL RIBOSOMAL SUBUNIT PROTEIN US2M"/>
    <property type="match status" value="1"/>
</dbReference>
<dbReference type="PANTHER" id="PTHR12534">
    <property type="entry name" value="30S RIBOSOMAL PROTEIN S2 PROKARYOTIC AND ORGANELLAR"/>
    <property type="match status" value="1"/>
</dbReference>
<dbReference type="PROSITE" id="PS00963">
    <property type="entry name" value="RIBOSOMAL_S2_2"/>
    <property type="match status" value="1"/>
</dbReference>
<comment type="similarity">
    <text evidence="1">Belongs to the universal ribosomal protein uS2 family.</text>
</comment>
<dbReference type="Gene3D" id="3.40.50.10490">
    <property type="entry name" value="Glucose-6-phosphate isomerase like protein, domain 1"/>
    <property type="match status" value="1"/>
</dbReference>
<evidence type="ECO:0000256" key="3">
    <source>
        <dbReference type="ARBA" id="ARBA00023274"/>
    </source>
</evidence>
<reference evidence="5" key="1">
    <citation type="journal article" date="2015" name="Nature">
        <title>Complex archaea that bridge the gap between prokaryotes and eukaryotes.</title>
        <authorList>
            <person name="Spang A."/>
            <person name="Saw J.H."/>
            <person name="Jorgensen S.L."/>
            <person name="Zaremba-Niedzwiedzka K."/>
            <person name="Martijn J."/>
            <person name="Lind A.E."/>
            <person name="van Eijk R."/>
            <person name="Schleper C."/>
            <person name="Guy L."/>
            <person name="Ettema T.J."/>
        </authorList>
    </citation>
    <scope>NUCLEOTIDE SEQUENCE</scope>
</reference>
<gene>
    <name evidence="5" type="ORF">LCGC14_2820690</name>
</gene>
<dbReference type="GO" id="GO:0006412">
    <property type="term" value="P:translation"/>
    <property type="evidence" value="ECO:0007669"/>
    <property type="project" value="InterPro"/>
</dbReference>
<keyword evidence="3" id="KW-0687">Ribonucleoprotein</keyword>
<feature type="region of interest" description="Disordered" evidence="4">
    <location>
        <begin position="246"/>
        <end position="272"/>
    </location>
</feature>
<dbReference type="HAMAP" id="MF_00291_B">
    <property type="entry name" value="Ribosomal_uS2_B"/>
    <property type="match status" value="1"/>
</dbReference>
<evidence type="ECO:0000256" key="1">
    <source>
        <dbReference type="ARBA" id="ARBA00006242"/>
    </source>
</evidence>
<evidence type="ECO:0008006" key="6">
    <source>
        <dbReference type="Google" id="ProtNLM"/>
    </source>
</evidence>
<protein>
    <recommendedName>
        <fullName evidence="6">30S ribosomal protein S2</fullName>
    </recommendedName>
</protein>
<dbReference type="Pfam" id="PF00318">
    <property type="entry name" value="Ribosomal_S2"/>
    <property type="match status" value="1"/>
</dbReference>
<dbReference type="CDD" id="cd01425">
    <property type="entry name" value="RPS2"/>
    <property type="match status" value="1"/>
</dbReference>
<proteinExistence type="inferred from homology"/>
<dbReference type="GO" id="GO:0003735">
    <property type="term" value="F:structural constituent of ribosome"/>
    <property type="evidence" value="ECO:0007669"/>
    <property type="project" value="InterPro"/>
</dbReference>
<evidence type="ECO:0000256" key="4">
    <source>
        <dbReference type="SAM" id="MobiDB-lite"/>
    </source>
</evidence>
<dbReference type="AlphaFoldDB" id="A0A0F8YH37"/>
<evidence type="ECO:0000313" key="5">
    <source>
        <dbReference type="EMBL" id="KKK80717.1"/>
    </source>
</evidence>
<name>A0A0F8YH37_9ZZZZ</name>
<dbReference type="PRINTS" id="PR00395">
    <property type="entry name" value="RIBOSOMALS2"/>
</dbReference>